<keyword evidence="4" id="KW-1185">Reference proteome</keyword>
<dbReference type="EMBL" id="CP000475">
    <property type="protein sequence ID" value="ABM10469.1"/>
    <property type="molecule type" value="Genomic_DNA"/>
</dbReference>
<feature type="domain" description="Putative Flp pilus-assembly TadG-like N-terminal" evidence="2">
    <location>
        <begin position="31"/>
        <end position="78"/>
    </location>
</feature>
<sequence>MKRAGHGVRVRLRTVLRRTAHRRECRRDERGAAAAWTLILASTAFVALLGLVGGGGELINDKVEAKRAAEQAARAGADELSASAVRSGSDKVDVGAAIARAKTVLRQSGWSGTVRVNGSEVIVTATDTREPQFLRLLGVGAVQIHETGSADAISTPSG</sequence>
<dbReference type="InterPro" id="IPR028087">
    <property type="entry name" value="Tad_N"/>
</dbReference>
<dbReference type="Proteomes" id="UP000000637">
    <property type="component" value="Plasmid pTC1"/>
</dbReference>
<keyword evidence="3" id="KW-0614">Plasmid</keyword>
<dbReference type="HOGENOM" id="CLU_135445_0_1_11"/>
<keyword evidence="1" id="KW-0472">Membrane</keyword>
<dbReference type="AlphaFoldDB" id="A1RCD2"/>
<evidence type="ECO:0000313" key="3">
    <source>
        <dbReference type="EMBL" id="ABM10469.1"/>
    </source>
</evidence>
<name>A1RCD2_PAEAT</name>
<proteinExistence type="predicted"/>
<accession>A1RCD2</accession>
<dbReference type="Pfam" id="PF13400">
    <property type="entry name" value="Tad"/>
    <property type="match status" value="1"/>
</dbReference>
<evidence type="ECO:0000313" key="4">
    <source>
        <dbReference type="Proteomes" id="UP000000637"/>
    </source>
</evidence>
<feature type="transmembrane region" description="Helical" evidence="1">
    <location>
        <begin position="32"/>
        <end position="52"/>
    </location>
</feature>
<protein>
    <recommendedName>
        <fullName evidence="2">Putative Flp pilus-assembly TadG-like N-terminal domain-containing protein</fullName>
    </recommendedName>
</protein>
<evidence type="ECO:0000259" key="2">
    <source>
        <dbReference type="Pfam" id="PF13400"/>
    </source>
</evidence>
<reference evidence="3 4" key="1">
    <citation type="journal article" date="2006" name="PLoS Genet.">
        <title>Secrets of soil survival revealed by the genome sequence of Arthrobacter aurescens TC1.</title>
        <authorList>
            <person name="Mongodin E.F."/>
            <person name="Shapir N."/>
            <person name="Daugherty S.C."/>
            <person name="DeBoy R.T."/>
            <person name="Emerson J.B."/>
            <person name="Shvartzbeyn A."/>
            <person name="Radune D."/>
            <person name="Vamathevan J."/>
            <person name="Riggs F."/>
            <person name="Grinberg V."/>
            <person name="Khouri H."/>
            <person name="Wackett L.P."/>
            <person name="Nelson K.E."/>
            <person name="Sadowsky M.J."/>
        </authorList>
    </citation>
    <scope>NUCLEOTIDE SEQUENCE [LARGE SCALE GENOMIC DNA]</scope>
    <source>
        <strain evidence="3 4">TC1</strain>
    </source>
</reference>
<evidence type="ECO:0000256" key="1">
    <source>
        <dbReference type="SAM" id="Phobius"/>
    </source>
</evidence>
<gene>
    <name evidence="3" type="ordered locus">AAur_pTC10020</name>
</gene>
<geneLocation type="plasmid" evidence="3 4">
    <name>pTC1</name>
</geneLocation>
<organism evidence="3 4">
    <name type="scientific">Paenarthrobacter aurescens (strain TC1)</name>
    <dbReference type="NCBI Taxonomy" id="290340"/>
    <lineage>
        <taxon>Bacteria</taxon>
        <taxon>Bacillati</taxon>
        <taxon>Actinomycetota</taxon>
        <taxon>Actinomycetes</taxon>
        <taxon>Micrococcales</taxon>
        <taxon>Micrococcaceae</taxon>
        <taxon>Paenarthrobacter</taxon>
    </lineage>
</organism>
<keyword evidence="1" id="KW-1133">Transmembrane helix</keyword>
<keyword evidence="1" id="KW-0812">Transmembrane</keyword>
<dbReference type="KEGG" id="aau:AAur_pTC10020"/>